<dbReference type="AlphaFoldDB" id="A0A167GL54"/>
<dbReference type="PATRIC" id="fig|1365253.3.peg.807"/>
<proteinExistence type="predicted"/>
<evidence type="ECO:0000313" key="1">
    <source>
        <dbReference type="EMBL" id="KZN55783.1"/>
    </source>
</evidence>
<sequence length="73" mass="7767">MEARGTGKTGQTIGSYQNQQTFRKAQNTVFEAVGPLLKFKSNEGANALPLEGVSGGGTVVAPRIIETQPQRMC</sequence>
<reference evidence="1 2" key="1">
    <citation type="submission" date="2013-07" db="EMBL/GenBank/DDBJ databases">
        <title>Comparative Genomic and Metabolomic Analysis of Twelve Strains of Pseudoalteromonas luteoviolacea.</title>
        <authorList>
            <person name="Vynne N.G."/>
            <person name="Mansson M."/>
            <person name="Gram L."/>
        </authorList>
    </citation>
    <scope>NUCLEOTIDE SEQUENCE [LARGE SCALE GENOMIC DNA]</scope>
    <source>
        <strain evidence="1 2">NCIMB 1942</strain>
    </source>
</reference>
<protein>
    <submittedName>
        <fullName evidence="1">Uncharacterized protein</fullName>
    </submittedName>
</protein>
<comment type="caution">
    <text evidence="1">The sequence shown here is derived from an EMBL/GenBank/DDBJ whole genome shotgun (WGS) entry which is preliminary data.</text>
</comment>
<accession>A0A167GL54</accession>
<gene>
    <name evidence="1" type="ORF">N482_04735</name>
</gene>
<evidence type="ECO:0000313" key="2">
    <source>
        <dbReference type="Proteomes" id="UP000076587"/>
    </source>
</evidence>
<name>A0A167GL54_9GAMM</name>
<dbReference type="EMBL" id="AUXT01000046">
    <property type="protein sequence ID" value="KZN55783.1"/>
    <property type="molecule type" value="Genomic_DNA"/>
</dbReference>
<dbReference type="Proteomes" id="UP000076587">
    <property type="component" value="Unassembled WGS sequence"/>
</dbReference>
<organism evidence="1 2">
    <name type="scientific">Pseudoalteromonas luteoviolacea NCIMB 1942</name>
    <dbReference type="NCBI Taxonomy" id="1365253"/>
    <lineage>
        <taxon>Bacteria</taxon>
        <taxon>Pseudomonadati</taxon>
        <taxon>Pseudomonadota</taxon>
        <taxon>Gammaproteobacteria</taxon>
        <taxon>Alteromonadales</taxon>
        <taxon>Pseudoalteromonadaceae</taxon>
        <taxon>Pseudoalteromonas</taxon>
    </lineage>
</organism>